<dbReference type="GO" id="GO:0016787">
    <property type="term" value="F:hydrolase activity"/>
    <property type="evidence" value="ECO:0007669"/>
    <property type="project" value="UniProtKB-KW"/>
</dbReference>
<gene>
    <name evidence="6" type="ORF">ENW00_06175</name>
</gene>
<name>A0A7C3MRB6_DICTH</name>
<protein>
    <submittedName>
        <fullName evidence="6">Metallophosphoesterase</fullName>
    </submittedName>
</protein>
<dbReference type="GO" id="GO:0046872">
    <property type="term" value="F:metal ion binding"/>
    <property type="evidence" value="ECO:0007669"/>
    <property type="project" value="UniProtKB-KW"/>
</dbReference>
<sequence>MFKKKSITVVLVIGSLLIVFLLLSLFNFLNPAMANMEKVKAKIAIFSDPHYFSPNLLIKRGPKFEEYIMRDRKMILESPAILKAVIEDLKSSDVDIVLIPGDLTKDGEEISHLEFAGYLKELKDNGKKVYVINGNHDINNNHAYKYDGDKVEAVKSVTPEEFKKIYWEFGYKEAIAVDNNSLSYVVEPIKDVRIIAIDACKYNPYSKTEGEISKETLDWILKQVEIAKKENKIVFGMMHHGILEHFEGQKMLFPEYIINNYEEVAKLFAEKGLNVIFTGHFHAQDIVRKDFQNGNFLLDIETGSLVTYPCPYRMITLTEDNKLIVGNKKVEKIDFDIKGISFQDYAYDFLKTGIKNIIPQYFAGYLMKKGLSRVEAMLKANNLLSIDLPSDIAPNSKIIDILPDAIISHYKGDEKISKLVLEFFDNLAHSEDDNEILIGKILISYFSDLPPDDNDTVIDLNLNVVK</sequence>
<dbReference type="Gene3D" id="3.60.21.10">
    <property type="match status" value="1"/>
</dbReference>
<dbReference type="PANTHER" id="PTHR42988">
    <property type="entry name" value="PHOSPHOHYDROLASE"/>
    <property type="match status" value="1"/>
</dbReference>
<dbReference type="InterPro" id="IPR029052">
    <property type="entry name" value="Metallo-depent_PP-like"/>
</dbReference>
<dbReference type="PANTHER" id="PTHR42988:SF2">
    <property type="entry name" value="CYCLIC NUCLEOTIDE PHOSPHODIESTERASE CBUA0032-RELATED"/>
    <property type="match status" value="1"/>
</dbReference>
<dbReference type="Pfam" id="PF00149">
    <property type="entry name" value="Metallophos"/>
    <property type="match status" value="1"/>
</dbReference>
<comment type="caution">
    <text evidence="6">The sequence shown here is derived from an EMBL/GenBank/DDBJ whole genome shotgun (WGS) entry which is preliminary data.</text>
</comment>
<accession>A0A7C3MRB6</accession>
<keyword evidence="1" id="KW-0479">Metal-binding</keyword>
<dbReference type="InterPro" id="IPR004843">
    <property type="entry name" value="Calcineurin-like_PHP"/>
</dbReference>
<evidence type="ECO:0000256" key="4">
    <source>
        <dbReference type="ARBA" id="ARBA00025742"/>
    </source>
</evidence>
<dbReference type="AlphaFoldDB" id="A0A7C3MRB6"/>
<evidence type="ECO:0000256" key="3">
    <source>
        <dbReference type="ARBA" id="ARBA00023004"/>
    </source>
</evidence>
<evidence type="ECO:0000259" key="5">
    <source>
        <dbReference type="Pfam" id="PF00149"/>
    </source>
</evidence>
<evidence type="ECO:0000256" key="2">
    <source>
        <dbReference type="ARBA" id="ARBA00022801"/>
    </source>
</evidence>
<dbReference type="SUPFAM" id="SSF56300">
    <property type="entry name" value="Metallo-dependent phosphatases"/>
    <property type="match status" value="1"/>
</dbReference>
<evidence type="ECO:0000313" key="6">
    <source>
        <dbReference type="EMBL" id="HFX13726.1"/>
    </source>
</evidence>
<feature type="domain" description="Calcineurin-like phosphoesterase" evidence="5">
    <location>
        <begin position="42"/>
        <end position="283"/>
    </location>
</feature>
<keyword evidence="3" id="KW-0408">Iron</keyword>
<proteinExistence type="inferred from homology"/>
<keyword evidence="2" id="KW-0378">Hydrolase</keyword>
<comment type="similarity">
    <text evidence="4">Belongs to the cyclic nucleotide phosphodiesterase class-III family.</text>
</comment>
<organism evidence="6">
    <name type="scientific">Dictyoglomus thermophilum</name>
    <dbReference type="NCBI Taxonomy" id="14"/>
    <lineage>
        <taxon>Bacteria</taxon>
        <taxon>Pseudomonadati</taxon>
        <taxon>Dictyoglomota</taxon>
        <taxon>Dictyoglomia</taxon>
        <taxon>Dictyoglomales</taxon>
        <taxon>Dictyoglomaceae</taxon>
        <taxon>Dictyoglomus</taxon>
    </lineage>
</organism>
<evidence type="ECO:0000256" key="1">
    <source>
        <dbReference type="ARBA" id="ARBA00022723"/>
    </source>
</evidence>
<dbReference type="EMBL" id="DTIN01000021">
    <property type="protein sequence ID" value="HFX13726.1"/>
    <property type="molecule type" value="Genomic_DNA"/>
</dbReference>
<dbReference type="InterPro" id="IPR050884">
    <property type="entry name" value="CNP_phosphodiesterase-III"/>
</dbReference>
<reference evidence="6" key="1">
    <citation type="journal article" date="2020" name="mSystems">
        <title>Genome- and Community-Level Interaction Insights into Carbon Utilization and Element Cycling Functions of Hydrothermarchaeota in Hydrothermal Sediment.</title>
        <authorList>
            <person name="Zhou Z."/>
            <person name="Liu Y."/>
            <person name="Xu W."/>
            <person name="Pan J."/>
            <person name="Luo Z.H."/>
            <person name="Li M."/>
        </authorList>
    </citation>
    <scope>NUCLEOTIDE SEQUENCE [LARGE SCALE GENOMIC DNA]</scope>
    <source>
        <strain evidence="6">SpSt-81</strain>
    </source>
</reference>